<comment type="subcellular location">
    <subcellularLocation>
        <location evidence="1">Nucleus</location>
    </subcellularLocation>
</comment>
<name>A0A9J6CI72_POLVA</name>
<evidence type="ECO:0000256" key="5">
    <source>
        <dbReference type="ARBA" id="ARBA00023242"/>
    </source>
</evidence>
<dbReference type="GO" id="GO:0046982">
    <property type="term" value="F:protein heterodimerization activity"/>
    <property type="evidence" value="ECO:0007669"/>
    <property type="project" value="InterPro"/>
</dbReference>
<dbReference type="GO" id="GO:0000124">
    <property type="term" value="C:SAGA complex"/>
    <property type="evidence" value="ECO:0007669"/>
    <property type="project" value="InterPro"/>
</dbReference>
<evidence type="ECO:0000256" key="2">
    <source>
        <dbReference type="ARBA" id="ARBA00007688"/>
    </source>
</evidence>
<dbReference type="SUPFAM" id="SSF48371">
    <property type="entry name" value="ARM repeat"/>
    <property type="match status" value="1"/>
</dbReference>
<dbReference type="SUPFAM" id="SSF47113">
    <property type="entry name" value="Histone-fold"/>
    <property type="match status" value="1"/>
</dbReference>
<gene>
    <name evidence="9" type="ORF">PVAND_010986</name>
</gene>
<dbReference type="Gene3D" id="1.25.40.770">
    <property type="entry name" value="TAF6, C-terminal HEAT repeat domain"/>
    <property type="match status" value="1"/>
</dbReference>
<sequence length="555" mass="61940">MEDKIKNPEINSQHFGTNLSLESIKIIAESIGIGNLSDSAAKELSDDISYKLKQIVQDAQKFMNHAKRTRLSIADVDHSLKIRNIEPQYGFICKEFIPFRFASGGGRELYFQEEKEVDLNDVMTSTAPKAPLEVTLRAHWLCVDGIQPTIPENPPPLSKDAQIQDSVNPIKKIEKADLKDTSGKPAIKAHKLKTHETVHIKQLAQHELSVEQQFYYKEITEACVGADEARRAEALQSLCCDPGIHEMLPRMCTFIAEGVKINVVQNNLAILIYLMRMVRALLDNPALFLEKYLHELIPSVSTCIVSKQLCQRPEVDNHWALRDFAAKLMAQICKNFNTSTNNLQTRVTRLFSTALQNDKVPLSSLYGAIEGLSELGHEVIKVFIIPRLKFISERVCNMQATDISNTERNAAGHIRALLAKVCAPVLKTMRPSPDIIEDYKRDFGFLGPALHQSVMKARQTPSTTPTASTASSISVPSVTPRITSTPIQRQISQSQPSQKFFVTKAANSPSTSSGNIVKIQQNNPQKIFIQAPKTVFVAANTQEHELEIDDLSHLE</sequence>
<dbReference type="GO" id="GO:0046695">
    <property type="term" value="C:SLIK (SAGA-like) complex"/>
    <property type="evidence" value="ECO:0007669"/>
    <property type="project" value="InterPro"/>
</dbReference>
<dbReference type="InterPro" id="IPR046344">
    <property type="entry name" value="TAF6_C_sf"/>
</dbReference>
<feature type="domain" description="TATA box binding protein associated factor (TAF) histone-like fold" evidence="8">
    <location>
        <begin position="17"/>
        <end position="81"/>
    </location>
</feature>
<evidence type="ECO:0000256" key="6">
    <source>
        <dbReference type="ARBA" id="ARBA00040091"/>
    </source>
</evidence>
<evidence type="ECO:0000256" key="1">
    <source>
        <dbReference type="ARBA" id="ARBA00004123"/>
    </source>
</evidence>
<dbReference type="FunFam" id="1.10.20.10:FF:000030">
    <property type="entry name" value="Transcription initiation factor TFIID subunit 6"/>
    <property type="match status" value="1"/>
</dbReference>
<keyword evidence="5" id="KW-0539">Nucleus</keyword>
<dbReference type="AlphaFoldDB" id="A0A9J6CI72"/>
<evidence type="ECO:0000256" key="7">
    <source>
        <dbReference type="SAM" id="MobiDB-lite"/>
    </source>
</evidence>
<keyword evidence="10" id="KW-1185">Reference proteome</keyword>
<dbReference type="SMART" id="SM00803">
    <property type="entry name" value="TAF"/>
    <property type="match status" value="1"/>
</dbReference>
<dbReference type="Pfam" id="PF07571">
    <property type="entry name" value="TAF6_C"/>
    <property type="match status" value="1"/>
</dbReference>
<keyword evidence="4" id="KW-0804">Transcription</keyword>
<dbReference type="GO" id="GO:0016251">
    <property type="term" value="F:RNA polymerase II general transcription initiation factor activity"/>
    <property type="evidence" value="ECO:0007669"/>
    <property type="project" value="InterPro"/>
</dbReference>
<dbReference type="InterPro" id="IPR004823">
    <property type="entry name" value="TAF_TATA-bd_Histone-like_dom"/>
</dbReference>
<organism evidence="9 10">
    <name type="scientific">Polypedilum vanderplanki</name>
    <name type="common">Sleeping chironomid midge</name>
    <dbReference type="NCBI Taxonomy" id="319348"/>
    <lineage>
        <taxon>Eukaryota</taxon>
        <taxon>Metazoa</taxon>
        <taxon>Ecdysozoa</taxon>
        <taxon>Arthropoda</taxon>
        <taxon>Hexapoda</taxon>
        <taxon>Insecta</taxon>
        <taxon>Pterygota</taxon>
        <taxon>Neoptera</taxon>
        <taxon>Endopterygota</taxon>
        <taxon>Diptera</taxon>
        <taxon>Nematocera</taxon>
        <taxon>Chironomoidea</taxon>
        <taxon>Chironomidae</taxon>
        <taxon>Chironominae</taxon>
        <taxon>Polypedilum</taxon>
        <taxon>Polypedilum</taxon>
    </lineage>
</organism>
<dbReference type="Gene3D" id="1.10.20.10">
    <property type="entry name" value="Histone, subunit A"/>
    <property type="match status" value="1"/>
</dbReference>
<dbReference type="EMBL" id="JADBJN010000001">
    <property type="protein sequence ID" value="KAG5681567.1"/>
    <property type="molecule type" value="Genomic_DNA"/>
</dbReference>
<dbReference type="InterPro" id="IPR009072">
    <property type="entry name" value="Histone-fold"/>
</dbReference>
<keyword evidence="3" id="KW-0805">Transcription regulation</keyword>
<evidence type="ECO:0000256" key="4">
    <source>
        <dbReference type="ARBA" id="ARBA00023163"/>
    </source>
</evidence>
<accession>A0A9J6CI72</accession>
<dbReference type="Pfam" id="PF02969">
    <property type="entry name" value="TAF"/>
    <property type="match status" value="1"/>
</dbReference>
<proteinExistence type="inferred from homology"/>
<dbReference type="CDD" id="cd08050">
    <property type="entry name" value="TAF6C"/>
    <property type="match status" value="1"/>
</dbReference>
<dbReference type="CDD" id="cd22931">
    <property type="entry name" value="HFD_TAF6"/>
    <property type="match status" value="1"/>
</dbReference>
<evidence type="ECO:0000313" key="9">
    <source>
        <dbReference type="EMBL" id="KAG5681567.1"/>
    </source>
</evidence>
<dbReference type="GO" id="GO:0003713">
    <property type="term" value="F:transcription coactivator activity"/>
    <property type="evidence" value="ECO:0007669"/>
    <property type="project" value="TreeGrafter"/>
</dbReference>
<dbReference type="PANTHER" id="PTHR10221:SF9">
    <property type="entry name" value="TRANSCRIPTION INITIATION FACTOR TFIID SUBUNIT 6"/>
    <property type="match status" value="1"/>
</dbReference>
<reference evidence="9" key="1">
    <citation type="submission" date="2021-03" db="EMBL/GenBank/DDBJ databases">
        <title>Chromosome level genome of the anhydrobiotic midge Polypedilum vanderplanki.</title>
        <authorList>
            <person name="Yoshida Y."/>
            <person name="Kikawada T."/>
            <person name="Gusev O."/>
        </authorList>
    </citation>
    <scope>NUCLEOTIDE SEQUENCE</scope>
    <source>
        <strain evidence="9">NIAS01</strain>
        <tissue evidence="9">Whole body or cell culture</tissue>
    </source>
</reference>
<feature type="region of interest" description="Disordered" evidence="7">
    <location>
        <begin position="460"/>
        <end position="479"/>
    </location>
</feature>
<dbReference type="FunFam" id="1.25.40.770:FF:000001">
    <property type="entry name" value="Transcription initiation factor TFIID subunit 6"/>
    <property type="match status" value="1"/>
</dbReference>
<comment type="similarity">
    <text evidence="2">Belongs to the TAF6 family.</text>
</comment>
<dbReference type="Proteomes" id="UP001107558">
    <property type="component" value="Chromosome 1"/>
</dbReference>
<dbReference type="InterPro" id="IPR016024">
    <property type="entry name" value="ARM-type_fold"/>
</dbReference>
<evidence type="ECO:0000259" key="8">
    <source>
        <dbReference type="SMART" id="SM00803"/>
    </source>
</evidence>
<dbReference type="InterPro" id="IPR011442">
    <property type="entry name" value="TAF6_C"/>
</dbReference>
<evidence type="ECO:0000313" key="10">
    <source>
        <dbReference type="Proteomes" id="UP001107558"/>
    </source>
</evidence>
<evidence type="ECO:0000256" key="3">
    <source>
        <dbReference type="ARBA" id="ARBA00023015"/>
    </source>
</evidence>
<protein>
    <recommendedName>
        <fullName evidence="6">Transcription initiation factor TFIID subunit 6</fullName>
    </recommendedName>
</protein>
<dbReference type="GO" id="GO:0005669">
    <property type="term" value="C:transcription factor TFIID complex"/>
    <property type="evidence" value="ECO:0007669"/>
    <property type="project" value="InterPro"/>
</dbReference>
<dbReference type="OrthoDB" id="361039at2759"/>
<dbReference type="GO" id="GO:0051123">
    <property type="term" value="P:RNA polymerase II preinitiation complex assembly"/>
    <property type="evidence" value="ECO:0007669"/>
    <property type="project" value="TreeGrafter"/>
</dbReference>
<comment type="caution">
    <text evidence="9">The sequence shown here is derived from an EMBL/GenBank/DDBJ whole genome shotgun (WGS) entry which is preliminary data.</text>
</comment>
<dbReference type="PANTHER" id="PTHR10221">
    <property type="entry name" value="TRANSCRIPTION INITIATION FACTOR TFIID SUBUNIT 6"/>
    <property type="match status" value="1"/>
</dbReference>
<dbReference type="InterPro" id="IPR037796">
    <property type="entry name" value="TAF6"/>
</dbReference>